<accession>A0A850EQU3</accession>
<keyword evidence="4" id="KW-0804">Transcription</keyword>
<comment type="caution">
    <text evidence="7">The sequence shown here is derived from an EMBL/GenBank/DDBJ whole genome shotgun (WGS) entry which is preliminary data.</text>
</comment>
<reference evidence="7" key="1">
    <citation type="submission" date="2020-06" db="EMBL/GenBank/DDBJ databases">
        <title>Paenibacillus sp. nov., isolated from soil.</title>
        <authorList>
            <person name="Seo Y.L."/>
        </authorList>
    </citation>
    <scope>NUCLEOTIDE SEQUENCE [LARGE SCALE GENOMIC DNA]</scope>
    <source>
        <strain evidence="7">JW14</strain>
    </source>
</reference>
<dbReference type="GO" id="GO:0003677">
    <property type="term" value="F:DNA binding"/>
    <property type="evidence" value="ECO:0007669"/>
    <property type="project" value="UniProtKB-KW"/>
</dbReference>
<keyword evidence="5" id="KW-0175">Coiled coil</keyword>
<dbReference type="InterPro" id="IPR029442">
    <property type="entry name" value="GyrI-like"/>
</dbReference>
<dbReference type="InterPro" id="IPR011256">
    <property type="entry name" value="Reg_factor_effector_dom_sf"/>
</dbReference>
<keyword evidence="1" id="KW-0678">Repressor</keyword>
<evidence type="ECO:0000313" key="7">
    <source>
        <dbReference type="EMBL" id="NUU60411.1"/>
    </source>
</evidence>
<dbReference type="InterPro" id="IPR047057">
    <property type="entry name" value="MerR_fam"/>
</dbReference>
<dbReference type="SUPFAM" id="SSF46955">
    <property type="entry name" value="Putative DNA-binding domain"/>
    <property type="match status" value="1"/>
</dbReference>
<evidence type="ECO:0000313" key="8">
    <source>
        <dbReference type="Proteomes" id="UP000564806"/>
    </source>
</evidence>
<evidence type="ECO:0000256" key="5">
    <source>
        <dbReference type="SAM" id="Coils"/>
    </source>
</evidence>
<evidence type="ECO:0000256" key="2">
    <source>
        <dbReference type="ARBA" id="ARBA00023015"/>
    </source>
</evidence>
<dbReference type="Pfam" id="PF13411">
    <property type="entry name" value="MerR_1"/>
    <property type="match status" value="1"/>
</dbReference>
<feature type="coiled-coil region" evidence="5">
    <location>
        <begin position="77"/>
        <end position="104"/>
    </location>
</feature>
<evidence type="ECO:0000256" key="3">
    <source>
        <dbReference type="ARBA" id="ARBA00023125"/>
    </source>
</evidence>
<dbReference type="Proteomes" id="UP000564806">
    <property type="component" value="Unassembled WGS sequence"/>
</dbReference>
<organism evidence="7 8">
    <name type="scientific">Paenibacillus agri</name>
    <dbReference type="NCBI Taxonomy" id="2744309"/>
    <lineage>
        <taxon>Bacteria</taxon>
        <taxon>Bacillati</taxon>
        <taxon>Bacillota</taxon>
        <taxon>Bacilli</taxon>
        <taxon>Bacillales</taxon>
        <taxon>Paenibacillaceae</taxon>
        <taxon>Paenibacillus</taxon>
    </lineage>
</organism>
<keyword evidence="8" id="KW-1185">Reference proteome</keyword>
<dbReference type="Pfam" id="PF06445">
    <property type="entry name" value="GyrI-like"/>
    <property type="match status" value="1"/>
</dbReference>
<dbReference type="InterPro" id="IPR009061">
    <property type="entry name" value="DNA-bd_dom_put_sf"/>
</dbReference>
<keyword evidence="3" id="KW-0238">DNA-binding</keyword>
<dbReference type="Gene3D" id="3.20.80.10">
    <property type="entry name" value="Regulatory factor, effector binding domain"/>
    <property type="match status" value="1"/>
</dbReference>
<dbReference type="PANTHER" id="PTHR30204:SF69">
    <property type="entry name" value="MERR-FAMILY TRANSCRIPTIONAL REGULATOR"/>
    <property type="match status" value="1"/>
</dbReference>
<evidence type="ECO:0000259" key="6">
    <source>
        <dbReference type="PROSITE" id="PS50937"/>
    </source>
</evidence>
<dbReference type="PROSITE" id="PS50937">
    <property type="entry name" value="HTH_MERR_2"/>
    <property type="match status" value="1"/>
</dbReference>
<evidence type="ECO:0000256" key="4">
    <source>
        <dbReference type="ARBA" id="ARBA00023163"/>
    </source>
</evidence>
<dbReference type="CDD" id="cd01107">
    <property type="entry name" value="HTH_BmrR"/>
    <property type="match status" value="1"/>
</dbReference>
<feature type="domain" description="HTH merR-type" evidence="6">
    <location>
        <begin position="4"/>
        <end position="74"/>
    </location>
</feature>
<dbReference type="InterPro" id="IPR000551">
    <property type="entry name" value="MerR-type_HTH_dom"/>
</dbReference>
<dbReference type="PANTHER" id="PTHR30204">
    <property type="entry name" value="REDOX-CYCLING DRUG-SENSING TRANSCRIPTIONAL ACTIVATOR SOXR"/>
    <property type="match status" value="1"/>
</dbReference>
<protein>
    <submittedName>
        <fullName evidence="7">MerR family transcriptional regulator</fullName>
    </submittedName>
</protein>
<dbReference type="AlphaFoldDB" id="A0A850EQU3"/>
<proteinExistence type="predicted"/>
<sequence>MKELFTIGELSKLFQVKISTLRYYDEIGLLKPEYIDKSNNYRYYSTQHFERLSTIKYLRALGVPISDLLDFFDYRDTDKLIEMLNRQQTEIANKKRELELIDRKIKRRLTQIHDAINHPMGTIMEVKLPKLRVAHLTHDYRPGEDIEYPIAELRKNFNIDESIFLGKIGLSVALQDIEANTFDRYNSIFMILEEGDNIPKAEVVFPAREYLRVRFSGTHVHAAGFYEELLKYSEQHGYTIIDDSIEITLIDYGITNSVDKYVTEILLPFSRN</sequence>
<evidence type="ECO:0000256" key="1">
    <source>
        <dbReference type="ARBA" id="ARBA00022491"/>
    </source>
</evidence>
<dbReference type="SMART" id="SM00422">
    <property type="entry name" value="HTH_MERR"/>
    <property type="match status" value="1"/>
</dbReference>
<dbReference type="GO" id="GO:0003700">
    <property type="term" value="F:DNA-binding transcription factor activity"/>
    <property type="evidence" value="ECO:0007669"/>
    <property type="project" value="InterPro"/>
</dbReference>
<dbReference type="SUPFAM" id="SSF55136">
    <property type="entry name" value="Probable bacterial effector-binding domain"/>
    <property type="match status" value="1"/>
</dbReference>
<keyword evidence="2" id="KW-0805">Transcription regulation</keyword>
<dbReference type="Gene3D" id="1.10.1660.10">
    <property type="match status" value="1"/>
</dbReference>
<dbReference type="EMBL" id="JABWCS010000201">
    <property type="protein sequence ID" value="NUU60411.1"/>
    <property type="molecule type" value="Genomic_DNA"/>
</dbReference>
<name>A0A850EQU3_9BACL</name>
<gene>
    <name evidence="7" type="ORF">HPT30_08645</name>
</gene>
<dbReference type="RefSeq" id="WP_175371003.1">
    <property type="nucleotide sequence ID" value="NZ_JABWCS010000201.1"/>
</dbReference>